<dbReference type="STRING" id="1802597.A2Z24_02185"/>
<feature type="transmembrane region" description="Helical" evidence="1">
    <location>
        <begin position="51"/>
        <end position="74"/>
    </location>
</feature>
<accession>A0A1G1WFX8</accession>
<protein>
    <submittedName>
        <fullName evidence="2">Uncharacterized protein</fullName>
    </submittedName>
</protein>
<sequence>MIRVLSLLWTLILAFIVTGISFFYVRGDTRGFPFSFSKEIVDQGSVGSLHFTVGSLVLDAIFWWFLFSVLWIILKNYIFET</sequence>
<keyword evidence="1" id="KW-0812">Transmembrane</keyword>
<gene>
    <name evidence="2" type="ORF">A2Z24_02185</name>
</gene>
<dbReference type="Proteomes" id="UP000177588">
    <property type="component" value="Unassembled WGS sequence"/>
</dbReference>
<evidence type="ECO:0000256" key="1">
    <source>
        <dbReference type="SAM" id="Phobius"/>
    </source>
</evidence>
<evidence type="ECO:0000313" key="3">
    <source>
        <dbReference type="Proteomes" id="UP000177588"/>
    </source>
</evidence>
<keyword evidence="1" id="KW-0472">Membrane</keyword>
<name>A0A1G1WFX8_9BACT</name>
<comment type="caution">
    <text evidence="2">The sequence shown here is derived from an EMBL/GenBank/DDBJ whole genome shotgun (WGS) entry which is preliminary data.</text>
</comment>
<evidence type="ECO:0000313" key="2">
    <source>
        <dbReference type="EMBL" id="OGY26606.1"/>
    </source>
</evidence>
<keyword evidence="1" id="KW-1133">Transmembrane helix</keyword>
<dbReference type="EMBL" id="MHCT01000003">
    <property type="protein sequence ID" value="OGY26606.1"/>
    <property type="molecule type" value="Genomic_DNA"/>
</dbReference>
<reference evidence="2 3" key="1">
    <citation type="journal article" date="2016" name="Nat. Commun.">
        <title>Thousands of microbial genomes shed light on interconnected biogeochemical processes in an aquifer system.</title>
        <authorList>
            <person name="Anantharaman K."/>
            <person name="Brown C.T."/>
            <person name="Hug L.A."/>
            <person name="Sharon I."/>
            <person name="Castelle C.J."/>
            <person name="Probst A.J."/>
            <person name="Thomas B.C."/>
            <person name="Singh A."/>
            <person name="Wilkins M.J."/>
            <person name="Karaoz U."/>
            <person name="Brodie E.L."/>
            <person name="Williams K.H."/>
            <person name="Hubbard S.S."/>
            <person name="Banfield J.F."/>
        </authorList>
    </citation>
    <scope>NUCLEOTIDE SEQUENCE [LARGE SCALE GENOMIC DNA]</scope>
</reference>
<dbReference type="AlphaFoldDB" id="A0A1G1WFX8"/>
<proteinExistence type="predicted"/>
<organism evidence="2 3">
    <name type="scientific">Candidatus Woykebacteria bacterium RBG_16_44_10</name>
    <dbReference type="NCBI Taxonomy" id="1802597"/>
    <lineage>
        <taxon>Bacteria</taxon>
        <taxon>Candidatus Woykeibacteriota</taxon>
    </lineage>
</organism>